<evidence type="ECO:0000313" key="1">
    <source>
        <dbReference type="EMBL" id="KAL1212702.1"/>
    </source>
</evidence>
<dbReference type="AlphaFoldDB" id="A0ABD1B146"/>
<comment type="caution">
    <text evidence="1">The sequence shown here is derived from an EMBL/GenBank/DDBJ whole genome shotgun (WGS) entry which is preliminary data.</text>
</comment>
<reference evidence="1 2" key="1">
    <citation type="submission" date="2024-04" db="EMBL/GenBank/DDBJ databases">
        <title>Genome assembly C_amara_ONT_v2.</title>
        <authorList>
            <person name="Yant L."/>
            <person name="Moore C."/>
            <person name="Slenker M."/>
        </authorList>
    </citation>
    <scope>NUCLEOTIDE SEQUENCE [LARGE SCALE GENOMIC DNA]</scope>
    <source>
        <tissue evidence="1">Leaf</tissue>
    </source>
</reference>
<name>A0ABD1B146_CARAN</name>
<dbReference type="Gene3D" id="3.60.10.10">
    <property type="entry name" value="Endonuclease/exonuclease/phosphatase"/>
    <property type="match status" value="1"/>
</dbReference>
<protein>
    <submittedName>
        <fullName evidence="1">Uncharacterized protein</fullName>
    </submittedName>
</protein>
<keyword evidence="2" id="KW-1185">Reference proteome</keyword>
<dbReference type="PANTHER" id="PTHR33710">
    <property type="entry name" value="BNAC02G09200D PROTEIN"/>
    <property type="match status" value="1"/>
</dbReference>
<dbReference type="EMBL" id="JBANAX010000362">
    <property type="protein sequence ID" value="KAL1212702.1"/>
    <property type="molecule type" value="Genomic_DNA"/>
</dbReference>
<sequence length="129" mass="14723">MDFFCSFIYASNFAVDRVQLWEDIRFHHSSPLIRGKPWMIMGNFNEFLTLDEHSGFPGSMERGTRVSHCSLTDLAYHGPKYTWTNKQGDSPISKKLDRVLISDSWLQVFPNSYSVYEAGGCGIYLTAPS</sequence>
<organism evidence="1 2">
    <name type="scientific">Cardamine amara subsp. amara</name>
    <dbReference type="NCBI Taxonomy" id="228776"/>
    <lineage>
        <taxon>Eukaryota</taxon>
        <taxon>Viridiplantae</taxon>
        <taxon>Streptophyta</taxon>
        <taxon>Embryophyta</taxon>
        <taxon>Tracheophyta</taxon>
        <taxon>Spermatophyta</taxon>
        <taxon>Magnoliopsida</taxon>
        <taxon>eudicotyledons</taxon>
        <taxon>Gunneridae</taxon>
        <taxon>Pentapetalae</taxon>
        <taxon>rosids</taxon>
        <taxon>malvids</taxon>
        <taxon>Brassicales</taxon>
        <taxon>Brassicaceae</taxon>
        <taxon>Cardamineae</taxon>
        <taxon>Cardamine</taxon>
    </lineage>
</organism>
<accession>A0ABD1B146</accession>
<dbReference type="PANTHER" id="PTHR33710:SF79">
    <property type="entry name" value="OS06G0205337 PROTEIN"/>
    <property type="match status" value="1"/>
</dbReference>
<proteinExistence type="predicted"/>
<evidence type="ECO:0000313" key="2">
    <source>
        <dbReference type="Proteomes" id="UP001558713"/>
    </source>
</evidence>
<dbReference type="Proteomes" id="UP001558713">
    <property type="component" value="Unassembled WGS sequence"/>
</dbReference>
<dbReference type="InterPro" id="IPR036691">
    <property type="entry name" value="Endo/exonu/phosph_ase_sf"/>
</dbReference>
<dbReference type="SUPFAM" id="SSF56219">
    <property type="entry name" value="DNase I-like"/>
    <property type="match status" value="1"/>
</dbReference>
<gene>
    <name evidence="1" type="ORF">V5N11_021257</name>
</gene>